<feature type="chain" id="PRO_5045185789" description="DUF3047 domain-containing protein" evidence="1">
    <location>
        <begin position="24"/>
        <end position="234"/>
    </location>
</feature>
<sequence length="234" mass="25432">MSSRSHRLFASLLPCLLAGCAVLQPSVPAPVAASGEGWGMQRLPGKRETMYAPAQRQGQPCLLARADRSASLWRRRVDPAQAGAGTIRFSWWAGALAPEATVAESDQDDAVARVVLAFDGDLARLSLRNRMMFDLAQTLTGEAPPYATLMYVWDAQAPVGSVIVSGRTDRIRKIVVESGPRQLGVWRHYERDLRADFERAFGEAPGALTGLAYMTDADNTQGRAEACYGPAQLR</sequence>
<protein>
    <recommendedName>
        <fullName evidence="4">DUF3047 domain-containing protein</fullName>
    </recommendedName>
</protein>
<organism evidence="2 3">
    <name type="scientific">Sphaerotilus uruguayifluvii</name>
    <dbReference type="NCBI Taxonomy" id="2735897"/>
    <lineage>
        <taxon>Bacteria</taxon>
        <taxon>Pseudomonadati</taxon>
        <taxon>Pseudomonadota</taxon>
        <taxon>Betaproteobacteria</taxon>
        <taxon>Burkholderiales</taxon>
        <taxon>Sphaerotilaceae</taxon>
        <taxon>Sphaerotilus</taxon>
    </lineage>
</organism>
<evidence type="ECO:0008006" key="4">
    <source>
        <dbReference type="Google" id="ProtNLM"/>
    </source>
</evidence>
<name>A0ABX2G5A4_9BURK</name>
<evidence type="ECO:0000256" key="1">
    <source>
        <dbReference type="SAM" id="SignalP"/>
    </source>
</evidence>
<feature type="signal peptide" evidence="1">
    <location>
        <begin position="1"/>
        <end position="23"/>
    </location>
</feature>
<dbReference type="InterPro" id="IPR021409">
    <property type="entry name" value="DUF3047"/>
</dbReference>
<accession>A0ABX2G5A4</accession>
<comment type="caution">
    <text evidence="2">The sequence shown here is derived from an EMBL/GenBank/DDBJ whole genome shotgun (WGS) entry which is preliminary data.</text>
</comment>
<reference evidence="2 3" key="1">
    <citation type="submission" date="2020-05" db="EMBL/GenBank/DDBJ databases">
        <title>Genomic Encyclopedia of Type Strains, Phase IV (KMG-V): Genome sequencing to study the core and pangenomes of soil and plant-associated prokaryotes.</title>
        <authorList>
            <person name="Whitman W."/>
        </authorList>
    </citation>
    <scope>NUCLEOTIDE SEQUENCE [LARGE SCALE GENOMIC DNA]</scope>
    <source>
        <strain evidence="2 3">C29</strain>
    </source>
</reference>
<keyword evidence="3" id="KW-1185">Reference proteome</keyword>
<evidence type="ECO:0000313" key="3">
    <source>
        <dbReference type="Proteomes" id="UP001516061"/>
    </source>
</evidence>
<dbReference type="RefSeq" id="WP_173805929.1">
    <property type="nucleotide sequence ID" value="NZ_JABSNM010000011.1"/>
</dbReference>
<keyword evidence="1" id="KW-0732">Signal</keyword>
<proteinExistence type="predicted"/>
<dbReference type="PROSITE" id="PS51257">
    <property type="entry name" value="PROKAR_LIPOPROTEIN"/>
    <property type="match status" value="1"/>
</dbReference>
<evidence type="ECO:0000313" key="2">
    <source>
        <dbReference type="EMBL" id="NRT56916.1"/>
    </source>
</evidence>
<dbReference type="Proteomes" id="UP001516061">
    <property type="component" value="Unassembled WGS sequence"/>
</dbReference>
<dbReference type="Pfam" id="PF11249">
    <property type="entry name" value="DUF3047"/>
    <property type="match status" value="1"/>
</dbReference>
<gene>
    <name evidence="2" type="ORF">HNQ01_002665</name>
</gene>
<dbReference type="EMBL" id="JABSNM010000011">
    <property type="protein sequence ID" value="NRT56916.1"/>
    <property type="molecule type" value="Genomic_DNA"/>
</dbReference>